<evidence type="ECO:0000313" key="2">
    <source>
        <dbReference type="EMBL" id="KYO49048.1"/>
    </source>
</evidence>
<dbReference type="EMBL" id="AKHW03000117">
    <property type="protein sequence ID" value="KYO49048.1"/>
    <property type="molecule type" value="Genomic_DNA"/>
</dbReference>
<evidence type="ECO:0000313" key="3">
    <source>
        <dbReference type="Proteomes" id="UP000050525"/>
    </source>
</evidence>
<feature type="region of interest" description="Disordered" evidence="1">
    <location>
        <begin position="1"/>
        <end position="30"/>
    </location>
</feature>
<name>A0A151PJ16_ALLMI</name>
<sequence>MLLSAQPGVDPPQADHAAPGRHWWEAPAGPAPWNARAGYNVARAGLKTDATLRMRHTPVAVKAPGS</sequence>
<dbReference type="AlphaFoldDB" id="A0A151PJ16"/>
<keyword evidence="3" id="KW-1185">Reference proteome</keyword>
<protein>
    <submittedName>
        <fullName evidence="2">Uncharacterized protein</fullName>
    </submittedName>
</protein>
<evidence type="ECO:0000256" key="1">
    <source>
        <dbReference type="SAM" id="MobiDB-lite"/>
    </source>
</evidence>
<proteinExistence type="predicted"/>
<reference evidence="2 3" key="1">
    <citation type="journal article" date="2012" name="Genome Biol.">
        <title>Sequencing three crocodilian genomes to illuminate the evolution of archosaurs and amniotes.</title>
        <authorList>
            <person name="St John J.A."/>
            <person name="Braun E.L."/>
            <person name="Isberg S.R."/>
            <person name="Miles L.G."/>
            <person name="Chong A.Y."/>
            <person name="Gongora J."/>
            <person name="Dalzell P."/>
            <person name="Moran C."/>
            <person name="Bed'hom B."/>
            <person name="Abzhanov A."/>
            <person name="Burgess S.C."/>
            <person name="Cooksey A.M."/>
            <person name="Castoe T.A."/>
            <person name="Crawford N.G."/>
            <person name="Densmore L.D."/>
            <person name="Drew J.C."/>
            <person name="Edwards S.V."/>
            <person name="Faircloth B.C."/>
            <person name="Fujita M.K."/>
            <person name="Greenwold M.J."/>
            <person name="Hoffmann F.G."/>
            <person name="Howard J.M."/>
            <person name="Iguchi T."/>
            <person name="Janes D.E."/>
            <person name="Khan S.Y."/>
            <person name="Kohno S."/>
            <person name="de Koning A.J."/>
            <person name="Lance S.L."/>
            <person name="McCarthy F.M."/>
            <person name="McCormack J.E."/>
            <person name="Merchant M.E."/>
            <person name="Peterson D.G."/>
            <person name="Pollock D.D."/>
            <person name="Pourmand N."/>
            <person name="Raney B.J."/>
            <person name="Roessler K.A."/>
            <person name="Sanford J.R."/>
            <person name="Sawyer R.H."/>
            <person name="Schmidt C.J."/>
            <person name="Triplett E.W."/>
            <person name="Tuberville T.D."/>
            <person name="Venegas-Anaya M."/>
            <person name="Howard J.T."/>
            <person name="Jarvis E.D."/>
            <person name="Guillette L.J.Jr."/>
            <person name="Glenn T.C."/>
            <person name="Green R.E."/>
            <person name="Ray D.A."/>
        </authorList>
    </citation>
    <scope>NUCLEOTIDE SEQUENCE [LARGE SCALE GENOMIC DNA]</scope>
    <source>
        <strain evidence="2">KSC_2009_1</strain>
    </source>
</reference>
<gene>
    <name evidence="2" type="ORF">Y1Q_0018816</name>
</gene>
<accession>A0A151PJ16</accession>
<organism evidence="2 3">
    <name type="scientific">Alligator mississippiensis</name>
    <name type="common">American alligator</name>
    <dbReference type="NCBI Taxonomy" id="8496"/>
    <lineage>
        <taxon>Eukaryota</taxon>
        <taxon>Metazoa</taxon>
        <taxon>Chordata</taxon>
        <taxon>Craniata</taxon>
        <taxon>Vertebrata</taxon>
        <taxon>Euteleostomi</taxon>
        <taxon>Archelosauria</taxon>
        <taxon>Archosauria</taxon>
        <taxon>Crocodylia</taxon>
        <taxon>Alligatoridae</taxon>
        <taxon>Alligatorinae</taxon>
        <taxon>Alligator</taxon>
    </lineage>
</organism>
<comment type="caution">
    <text evidence="2">The sequence shown here is derived from an EMBL/GenBank/DDBJ whole genome shotgun (WGS) entry which is preliminary data.</text>
</comment>
<dbReference type="Proteomes" id="UP000050525">
    <property type="component" value="Unassembled WGS sequence"/>
</dbReference>